<gene>
    <name evidence="1" type="ORF">MNV_60041</name>
</gene>
<proteinExistence type="predicted"/>
<keyword evidence="2" id="KW-1185">Reference proteome</keyword>
<reference evidence="2" key="1">
    <citation type="submission" date="2017-06" db="EMBL/GenBank/DDBJ databases">
        <authorList>
            <person name="Cremers G."/>
        </authorList>
    </citation>
    <scope>NUCLEOTIDE SEQUENCE [LARGE SCALE GENOMIC DNA]</scope>
</reference>
<sequence length="50" mass="4970">MTGGNPPYKFSIAAGTSLPSGFNMGPDGTIGGSGTLAPGLSKSIIKVLRF</sequence>
<name>A0A284VS98_9EURY</name>
<evidence type="ECO:0000313" key="1">
    <source>
        <dbReference type="EMBL" id="SNQ62160.1"/>
    </source>
</evidence>
<accession>A0A284VS98</accession>
<organism evidence="1 2">
    <name type="scientific">Candidatus Methanoperedens nitratireducens</name>
    <dbReference type="NCBI Taxonomy" id="1392998"/>
    <lineage>
        <taxon>Archaea</taxon>
        <taxon>Methanobacteriati</taxon>
        <taxon>Methanobacteriota</taxon>
        <taxon>Stenosarchaea group</taxon>
        <taxon>Methanomicrobia</taxon>
        <taxon>Methanosarcinales</taxon>
        <taxon>ANME-2 cluster</taxon>
        <taxon>Candidatus Methanoperedentaceae</taxon>
        <taxon>Candidatus Methanoperedens</taxon>
    </lineage>
</organism>
<evidence type="ECO:0000313" key="2">
    <source>
        <dbReference type="Proteomes" id="UP000218615"/>
    </source>
</evidence>
<dbReference type="EMBL" id="FZMP01000207">
    <property type="protein sequence ID" value="SNQ62160.1"/>
    <property type="molecule type" value="Genomic_DNA"/>
</dbReference>
<protein>
    <submittedName>
        <fullName evidence="1">Uncharacterized protein</fullName>
    </submittedName>
</protein>
<dbReference type="Proteomes" id="UP000218615">
    <property type="component" value="Unassembled WGS sequence"/>
</dbReference>
<dbReference type="AlphaFoldDB" id="A0A284VS98"/>